<proteinExistence type="predicted"/>
<organism evidence="9 10">
    <name type="scientific">Erpetoichthys calabaricus</name>
    <name type="common">Rope fish</name>
    <name type="synonym">Calamoichthys calabaricus</name>
    <dbReference type="NCBI Taxonomy" id="27687"/>
    <lineage>
        <taxon>Eukaryota</taxon>
        <taxon>Metazoa</taxon>
        <taxon>Chordata</taxon>
        <taxon>Craniata</taxon>
        <taxon>Vertebrata</taxon>
        <taxon>Euteleostomi</taxon>
        <taxon>Actinopterygii</taxon>
        <taxon>Polypteriformes</taxon>
        <taxon>Polypteridae</taxon>
        <taxon>Erpetoichthys</taxon>
    </lineage>
</organism>
<dbReference type="SMART" id="SM00356">
    <property type="entry name" value="ZnF_C3H1"/>
    <property type="match status" value="4"/>
</dbReference>
<keyword evidence="6" id="KW-0687">Ribonucleoprotein</keyword>
<evidence type="ECO:0000256" key="5">
    <source>
        <dbReference type="PROSITE-ProRule" id="PRU00723"/>
    </source>
</evidence>
<evidence type="ECO:0000256" key="4">
    <source>
        <dbReference type="ARBA" id="ARBA00022833"/>
    </source>
</evidence>
<reference evidence="9" key="1">
    <citation type="submission" date="2021-06" db="EMBL/GenBank/DDBJ databases">
        <authorList>
            <consortium name="Wellcome Sanger Institute Data Sharing"/>
        </authorList>
    </citation>
    <scope>NUCLEOTIDE SEQUENCE [LARGE SCALE GENOMIC DNA]</scope>
</reference>
<dbReference type="PANTHER" id="PTHR12547">
    <property type="entry name" value="CCCH ZINC FINGER/TIS11-RELATED"/>
    <property type="match status" value="1"/>
</dbReference>
<dbReference type="GeneID" id="114653487"/>
<keyword evidence="6" id="KW-0539">Nucleus</keyword>
<reference evidence="9" key="2">
    <citation type="submission" date="2025-08" db="UniProtKB">
        <authorList>
            <consortium name="Ensembl"/>
        </authorList>
    </citation>
    <scope>IDENTIFICATION</scope>
</reference>
<dbReference type="Ensembl" id="ENSECRT00000004093.1">
    <property type="protein sequence ID" value="ENSECRP00000004029.1"/>
    <property type="gene ID" value="ENSECRG00000002750.1"/>
</dbReference>
<keyword evidence="3 5" id="KW-0863">Zinc-finger</keyword>
<dbReference type="Proteomes" id="UP000694620">
    <property type="component" value="Chromosome 1"/>
</dbReference>
<dbReference type="SUPFAM" id="SSF90229">
    <property type="entry name" value="CCCH zinc finger"/>
    <property type="match status" value="4"/>
</dbReference>
<dbReference type="RefSeq" id="XP_028659675.1">
    <property type="nucleotide sequence ID" value="XM_028803842.2"/>
</dbReference>
<feature type="zinc finger region" description="C3H1-type" evidence="5">
    <location>
        <begin position="203"/>
        <end position="231"/>
    </location>
</feature>
<feature type="domain" description="C3H1-type" evidence="8">
    <location>
        <begin position="203"/>
        <end position="231"/>
    </location>
</feature>
<name>A0A8C4RQX3_ERPCA</name>
<dbReference type="PANTHER" id="PTHR12547:SF112">
    <property type="entry name" value="MRNA DECAY ACTIVATOR PROTEIN ZFP36"/>
    <property type="match status" value="1"/>
</dbReference>
<dbReference type="GO" id="GO:0035925">
    <property type="term" value="F:mRNA 3'-UTR AU-rich region binding"/>
    <property type="evidence" value="ECO:0007669"/>
    <property type="project" value="UniProtKB-UniRule"/>
</dbReference>
<evidence type="ECO:0000259" key="8">
    <source>
        <dbReference type="PROSITE" id="PS50103"/>
    </source>
</evidence>
<dbReference type="GO" id="GO:1990904">
    <property type="term" value="C:ribonucleoprotein complex"/>
    <property type="evidence" value="ECO:0007669"/>
    <property type="project" value="UniProtKB-KW"/>
</dbReference>
<feature type="zinc finger region" description="C3H1-type" evidence="5">
    <location>
        <begin position="143"/>
        <end position="171"/>
    </location>
</feature>
<evidence type="ECO:0000256" key="6">
    <source>
        <dbReference type="RuleBase" id="RU369014"/>
    </source>
</evidence>
<dbReference type="GO" id="GO:1900153">
    <property type="term" value="P:positive regulation of nuclear-transcribed mRNA catabolic process, deadenylation-dependent decay"/>
    <property type="evidence" value="ECO:0007669"/>
    <property type="project" value="UniProtKB-UniRule"/>
</dbReference>
<evidence type="ECO:0000256" key="2">
    <source>
        <dbReference type="ARBA" id="ARBA00022737"/>
    </source>
</evidence>
<dbReference type="GO" id="GO:0005737">
    <property type="term" value="C:cytoplasm"/>
    <property type="evidence" value="ECO:0007669"/>
    <property type="project" value="UniProtKB-SubCell"/>
</dbReference>
<sequence>MLCDEQTEDLVLYPYPEEEDHLFSSDDNAFTEGSSLSEALLTLVEPLSEHTQQPLTSWPCFLRYKTELCSRYAETGNCKYARKCQFAHGLQELRVPSRHPKYKTELCRSFHTAGFCQYGVRCLFIHNLEERRDPDEQKQPISKYKTEPCRTFLLFGICPYGSRCNFIHVEDNGETRPELPAESPTASSFTPGKGRPTYQSWKNRPSVACRNFAAFGFCLYGNRCRFQHNLEKRHLELIPTAESSDYYLNYPCLIQTRSRAASPASDEASSTSVTPDYRDDSPSPGPVDKQANNAFSFSDLLLPLSWRLQDLENGHQGLTPESDVFNL</sequence>
<dbReference type="AlphaFoldDB" id="A0A8C4RQX3"/>
<evidence type="ECO:0000256" key="3">
    <source>
        <dbReference type="ARBA" id="ARBA00022771"/>
    </source>
</evidence>
<dbReference type="GO" id="GO:0005634">
    <property type="term" value="C:nucleus"/>
    <property type="evidence" value="ECO:0007669"/>
    <property type="project" value="UniProtKB-SubCell"/>
</dbReference>
<gene>
    <name evidence="9" type="primary">cth1</name>
</gene>
<comment type="subcellular location">
    <subcellularLocation>
        <location evidence="6">Nucleus</location>
    </subcellularLocation>
    <subcellularLocation>
        <location evidence="6">Cytoplasm</location>
    </subcellularLocation>
</comment>
<dbReference type="Gene3D" id="4.10.1000.10">
    <property type="entry name" value="Zinc finger, CCCH-type"/>
    <property type="match status" value="3"/>
</dbReference>
<dbReference type="InterPro" id="IPR045877">
    <property type="entry name" value="ZFP36-like"/>
</dbReference>
<dbReference type="PROSITE" id="PS50103">
    <property type="entry name" value="ZF_C3H1"/>
    <property type="match status" value="4"/>
</dbReference>
<feature type="region of interest" description="Disordered" evidence="7">
    <location>
        <begin position="175"/>
        <end position="197"/>
    </location>
</feature>
<dbReference type="Pfam" id="PF00642">
    <property type="entry name" value="zf-CCCH"/>
    <property type="match status" value="4"/>
</dbReference>
<dbReference type="OrthoDB" id="410307at2759"/>
<evidence type="ECO:0000256" key="1">
    <source>
        <dbReference type="ARBA" id="ARBA00022723"/>
    </source>
</evidence>
<dbReference type="FunFam" id="4.10.1000.10:FF:000002">
    <property type="entry name" value="Zinc finger protein 36, C3H1 type-like 1"/>
    <property type="match status" value="1"/>
</dbReference>
<dbReference type="FunFam" id="4.10.1000.10:FF:000001">
    <property type="entry name" value="zinc finger CCCH domain-containing protein 15-like"/>
    <property type="match status" value="1"/>
</dbReference>
<feature type="zinc finger region" description="C3H1-type" evidence="5">
    <location>
        <begin position="63"/>
        <end position="91"/>
    </location>
</feature>
<dbReference type="GeneTree" id="ENSGT00940000166499"/>
<keyword evidence="4 5" id="KW-0862">Zinc</keyword>
<dbReference type="GO" id="GO:0008270">
    <property type="term" value="F:zinc ion binding"/>
    <property type="evidence" value="ECO:0007669"/>
    <property type="project" value="UniProtKB-KW"/>
</dbReference>
<protein>
    <recommendedName>
        <fullName evidence="6">mRNA decay activator protein ZFP36</fullName>
    </recommendedName>
    <alternativeName>
        <fullName evidence="6">Zinc finger protein 36</fullName>
    </alternativeName>
</protein>
<feature type="domain" description="C3H1-type" evidence="8">
    <location>
        <begin position="143"/>
        <end position="171"/>
    </location>
</feature>
<comment type="subunit">
    <text evidence="6">Associates with the cytoplasmic CCR4-NOT deadenylase complex to trigger ARE-containing mRNA deadenylation and decay processes.</text>
</comment>
<feature type="zinc finger region" description="C3H1-type" evidence="5">
    <location>
        <begin position="101"/>
        <end position="129"/>
    </location>
</feature>
<keyword evidence="1 5" id="KW-0479">Metal-binding</keyword>
<feature type="domain" description="C3H1-type" evidence="8">
    <location>
        <begin position="63"/>
        <end position="91"/>
    </location>
</feature>
<accession>A0A8C4RQX3</accession>
<feature type="region of interest" description="Disordered" evidence="7">
    <location>
        <begin position="261"/>
        <end position="289"/>
    </location>
</feature>
<evidence type="ECO:0000313" key="10">
    <source>
        <dbReference type="Proteomes" id="UP000694620"/>
    </source>
</evidence>
<dbReference type="InterPro" id="IPR000571">
    <property type="entry name" value="Znf_CCCH"/>
</dbReference>
<feature type="domain" description="C3H1-type" evidence="8">
    <location>
        <begin position="101"/>
        <end position="129"/>
    </location>
</feature>
<dbReference type="GO" id="GO:0061158">
    <property type="term" value="P:3'-UTR-mediated mRNA destabilization"/>
    <property type="evidence" value="ECO:0007669"/>
    <property type="project" value="UniProtKB-UniRule"/>
</dbReference>
<evidence type="ECO:0000256" key="7">
    <source>
        <dbReference type="SAM" id="MobiDB-lite"/>
    </source>
</evidence>
<keyword evidence="6" id="KW-0963">Cytoplasm</keyword>
<comment type="function">
    <text evidence="6">Zinc-finger RNA-binding protein that destabilizes several cytoplasmic AU-rich element (ARE)-containing mRNA transcripts by promoting their poly(A) tail removal or deadenylation, and hence provide a mechanism for attenuating protein synthesis. Acts as a 3'-untranslated region (UTR) ARE mRNA-binding adapter protein to communicate signaling events to the mRNA decay machinery. Functions by recruiting the CCR4-NOT deadenylase complex and probably other components of the cytoplasmic RNA decay machinery to the bound ARE-containing mRNAs, and hence promotes ARE-mediated mRNA deadenylation and decay processes. Binds to 3'-UTR ARE of numerous mRNAs.</text>
</comment>
<evidence type="ECO:0000313" key="9">
    <source>
        <dbReference type="Ensembl" id="ENSECRP00000004029.1"/>
    </source>
</evidence>
<keyword evidence="2 6" id="KW-0677">Repeat</keyword>
<keyword evidence="10" id="KW-1185">Reference proteome</keyword>
<dbReference type="InterPro" id="IPR036855">
    <property type="entry name" value="Znf_CCCH_sf"/>
</dbReference>
<reference evidence="9" key="3">
    <citation type="submission" date="2025-09" db="UniProtKB">
        <authorList>
            <consortium name="Ensembl"/>
        </authorList>
    </citation>
    <scope>IDENTIFICATION</scope>
</reference>
<dbReference type="Gene3D" id="6.10.250.3220">
    <property type="match status" value="1"/>
</dbReference>